<gene>
    <name evidence="2" type="ORF">F2Q69_00022950</name>
</gene>
<feature type="compositionally biased region" description="Basic and acidic residues" evidence="1">
    <location>
        <begin position="171"/>
        <end position="182"/>
    </location>
</feature>
<accession>A0A8S9QAW2</accession>
<feature type="region of interest" description="Disordered" evidence="1">
    <location>
        <begin position="135"/>
        <end position="188"/>
    </location>
</feature>
<evidence type="ECO:0000313" key="3">
    <source>
        <dbReference type="Proteomes" id="UP000712600"/>
    </source>
</evidence>
<evidence type="ECO:0000256" key="1">
    <source>
        <dbReference type="SAM" id="MobiDB-lite"/>
    </source>
</evidence>
<proteinExistence type="predicted"/>
<name>A0A8S9QAW2_BRACR</name>
<feature type="compositionally biased region" description="Acidic residues" evidence="1">
    <location>
        <begin position="159"/>
        <end position="170"/>
    </location>
</feature>
<organism evidence="2 3">
    <name type="scientific">Brassica cretica</name>
    <name type="common">Mustard</name>
    <dbReference type="NCBI Taxonomy" id="69181"/>
    <lineage>
        <taxon>Eukaryota</taxon>
        <taxon>Viridiplantae</taxon>
        <taxon>Streptophyta</taxon>
        <taxon>Embryophyta</taxon>
        <taxon>Tracheophyta</taxon>
        <taxon>Spermatophyta</taxon>
        <taxon>Magnoliopsida</taxon>
        <taxon>eudicotyledons</taxon>
        <taxon>Gunneridae</taxon>
        <taxon>Pentapetalae</taxon>
        <taxon>rosids</taxon>
        <taxon>malvids</taxon>
        <taxon>Brassicales</taxon>
        <taxon>Brassicaceae</taxon>
        <taxon>Brassiceae</taxon>
        <taxon>Brassica</taxon>
    </lineage>
</organism>
<dbReference type="EMBL" id="QGKX02001290">
    <property type="protein sequence ID" value="KAF3535414.1"/>
    <property type="molecule type" value="Genomic_DNA"/>
</dbReference>
<evidence type="ECO:0000313" key="2">
    <source>
        <dbReference type="EMBL" id="KAF3535414.1"/>
    </source>
</evidence>
<dbReference type="Proteomes" id="UP000712600">
    <property type="component" value="Unassembled WGS sequence"/>
</dbReference>
<reference evidence="2" key="1">
    <citation type="submission" date="2019-12" db="EMBL/GenBank/DDBJ databases">
        <title>Genome sequencing and annotation of Brassica cretica.</title>
        <authorList>
            <person name="Studholme D.J."/>
            <person name="Sarris P."/>
        </authorList>
    </citation>
    <scope>NUCLEOTIDE SEQUENCE</scope>
    <source>
        <strain evidence="2">PFS-109/04</strain>
        <tissue evidence="2">Leaf</tissue>
    </source>
</reference>
<feature type="compositionally biased region" description="Acidic residues" evidence="1">
    <location>
        <begin position="135"/>
        <end position="144"/>
    </location>
</feature>
<sequence length="200" mass="22807">MNPKSVFEDIEPVRFWSGGDFRRYFVRSRLCAAAVGILERWLRRTRRLRPPLQKLFRSEVAEAVNDAKTDNEVAVIALGSTDDMGNPDKVDTEGIKDSWLEVSPSKIGRSPMRSPTRKQLEEPFISASKFYVLSTEEEDEEGETNDATSGNAIERDATGEEEDISVVEDLTENKPVEDDSQRVQKQRGRTWGVNRFQMYT</sequence>
<protein>
    <submittedName>
        <fullName evidence="2">Uncharacterized protein</fullName>
    </submittedName>
</protein>
<dbReference type="AlphaFoldDB" id="A0A8S9QAW2"/>
<comment type="caution">
    <text evidence="2">The sequence shown here is derived from an EMBL/GenBank/DDBJ whole genome shotgun (WGS) entry which is preliminary data.</text>
</comment>